<dbReference type="PANTHER" id="PTHR43464">
    <property type="entry name" value="METHYLTRANSFERASE"/>
    <property type="match status" value="1"/>
</dbReference>
<gene>
    <name evidence="5" type="ORF">SXIM_32590</name>
</gene>
<dbReference type="GO" id="GO:0032259">
    <property type="term" value="P:methylation"/>
    <property type="evidence" value="ECO:0007669"/>
    <property type="project" value="UniProtKB-KW"/>
</dbReference>
<dbReference type="RefSeq" id="WP_174864322.1">
    <property type="nucleotide sequence ID" value="NZ_CP009922.3"/>
</dbReference>
<dbReference type="CDD" id="cd02440">
    <property type="entry name" value="AdoMet_MTases"/>
    <property type="match status" value="1"/>
</dbReference>
<dbReference type="STRING" id="408015.SXIM_32590"/>
<keyword evidence="1 5" id="KW-0489">Methyltransferase</keyword>
<dbReference type="Gene3D" id="3.40.50.150">
    <property type="entry name" value="Vaccinia Virus protein VP39"/>
    <property type="match status" value="1"/>
</dbReference>
<evidence type="ECO:0000313" key="6">
    <source>
        <dbReference type="Proteomes" id="UP000034034"/>
    </source>
</evidence>
<evidence type="ECO:0000256" key="1">
    <source>
        <dbReference type="ARBA" id="ARBA00022603"/>
    </source>
</evidence>
<evidence type="ECO:0000256" key="3">
    <source>
        <dbReference type="ARBA" id="ARBA00022691"/>
    </source>
</evidence>
<dbReference type="GO" id="GO:0008757">
    <property type="term" value="F:S-adenosylmethionine-dependent methyltransferase activity"/>
    <property type="evidence" value="ECO:0007669"/>
    <property type="project" value="InterPro"/>
</dbReference>
<protein>
    <submittedName>
        <fullName evidence="5">Methyltransferase</fullName>
    </submittedName>
</protein>
<reference evidence="5" key="1">
    <citation type="submission" date="2019-08" db="EMBL/GenBank/DDBJ databases">
        <title>Complete genome sequence of a mangrove-derived Streptomyces xiamenensis.</title>
        <authorList>
            <person name="Xu J."/>
        </authorList>
    </citation>
    <scope>NUCLEOTIDE SEQUENCE</scope>
    <source>
        <strain evidence="5">318</strain>
    </source>
</reference>
<name>A0A0F7FVY3_9ACTN</name>
<dbReference type="InterPro" id="IPR029063">
    <property type="entry name" value="SAM-dependent_MTases_sf"/>
</dbReference>
<dbReference type="EMBL" id="CP009922">
    <property type="protein sequence ID" value="AKG44643.1"/>
    <property type="molecule type" value="Genomic_DNA"/>
</dbReference>
<dbReference type="Proteomes" id="UP000034034">
    <property type="component" value="Chromosome"/>
</dbReference>
<dbReference type="PATRIC" id="fig|408015.6.peg.3298"/>
<evidence type="ECO:0000256" key="2">
    <source>
        <dbReference type="ARBA" id="ARBA00022679"/>
    </source>
</evidence>
<dbReference type="Pfam" id="PF08241">
    <property type="entry name" value="Methyltransf_11"/>
    <property type="match status" value="1"/>
</dbReference>
<keyword evidence="2" id="KW-0808">Transferase</keyword>
<evidence type="ECO:0000313" key="5">
    <source>
        <dbReference type="EMBL" id="AKG44643.1"/>
    </source>
</evidence>
<dbReference type="PANTHER" id="PTHR43464:SF19">
    <property type="entry name" value="UBIQUINONE BIOSYNTHESIS O-METHYLTRANSFERASE, MITOCHONDRIAL"/>
    <property type="match status" value="1"/>
</dbReference>
<sequence>MIDEFAKDNSERQELVMSVRLASPAAVGVDPPKVNDYNSFAQAYAAVNETNLVNAYYERPAMLALVGEAAGRRILDAGCGSGLLCAALRDRGALVSGFDSSAEMLELARRRLGDGADLRVTDLGGPLPYPDDAFDDVVASLVLHYLEDWGPALAELRRVLRPGGRLIASVDHPFAVTLMHREVGREAECDYFDTTNWTTEWTIGSQTALVSRWHRPLHATIEAFTGAGFRIEVISEPDPDPAAHERFPEAIAAMPRFLSFLFFVLRSE</sequence>
<dbReference type="InterPro" id="IPR013216">
    <property type="entry name" value="Methyltransf_11"/>
</dbReference>
<evidence type="ECO:0000259" key="4">
    <source>
        <dbReference type="Pfam" id="PF08241"/>
    </source>
</evidence>
<accession>A0A0F7FVY3</accession>
<keyword evidence="6" id="KW-1185">Reference proteome</keyword>
<proteinExistence type="predicted"/>
<dbReference type="HOGENOM" id="CLU_049749_5_0_11"/>
<organism evidence="5 6">
    <name type="scientific">Streptomyces xiamenensis</name>
    <dbReference type="NCBI Taxonomy" id="408015"/>
    <lineage>
        <taxon>Bacteria</taxon>
        <taxon>Bacillati</taxon>
        <taxon>Actinomycetota</taxon>
        <taxon>Actinomycetes</taxon>
        <taxon>Kitasatosporales</taxon>
        <taxon>Streptomycetaceae</taxon>
        <taxon>Streptomyces</taxon>
    </lineage>
</organism>
<dbReference type="KEGG" id="sxi:SXIM_32590"/>
<dbReference type="AlphaFoldDB" id="A0A0F7FVY3"/>
<feature type="domain" description="Methyltransferase type 11" evidence="4">
    <location>
        <begin position="75"/>
        <end position="167"/>
    </location>
</feature>
<keyword evidence="3" id="KW-0949">S-adenosyl-L-methionine</keyword>
<dbReference type="SUPFAM" id="SSF53335">
    <property type="entry name" value="S-adenosyl-L-methionine-dependent methyltransferases"/>
    <property type="match status" value="1"/>
</dbReference>